<feature type="domain" description="Arrestin C-terminal-like" evidence="1">
    <location>
        <begin position="193"/>
        <end position="323"/>
    </location>
</feature>
<dbReference type="PANTHER" id="PTHR47510">
    <property type="entry name" value="REVERSE TRANSCRIPTASE DOMAIN-CONTAINING PROTEIN"/>
    <property type="match status" value="1"/>
</dbReference>
<dbReference type="EMBL" id="JAAWVO010051096">
    <property type="protein sequence ID" value="MBN3320359.1"/>
    <property type="molecule type" value="Genomic_DNA"/>
</dbReference>
<evidence type="ECO:0000313" key="2">
    <source>
        <dbReference type="EMBL" id="MBN3320359.1"/>
    </source>
</evidence>
<dbReference type="Pfam" id="PF02752">
    <property type="entry name" value="Arrestin_C"/>
    <property type="match status" value="1"/>
</dbReference>
<feature type="non-terminal residue" evidence="2">
    <location>
        <position position="1"/>
    </location>
</feature>
<sequence>MDKYKKPRYDLRKAIKIAKYNYRVKLEPYYHGCNTRNMWSGIHTITDYKAEPSYIAQQSASLPGELNSFYARFEVSNADRVRRIPEIQCEHPLSISRAYMCKVFKKTNPRKAPGPDAIPGRVLKACADQLADVFSDIFNLSLAQSIVPSCFKKTTIVPVPKKPRVGCLNDYRPVALSQQLGSKEKTLGCLCCTSGPITLSARIERKGYTPGEFIRVFTEVENGSSREVRPKVALQQLQTFHAQGKTKRVPKRIASLEGPPVGGRMRDAWSEGVLHIPPDTPISLLNCALMSVEYSVVVRVAISSSLSSVLARKQPFSSPSRSHA</sequence>
<proteinExistence type="predicted"/>
<dbReference type="SMART" id="SM01017">
    <property type="entry name" value="Arrestin_C"/>
    <property type="match status" value="1"/>
</dbReference>
<accession>A0A8J7TEB1</accession>
<protein>
    <submittedName>
        <fullName evidence="2">ARRD3 protein</fullName>
    </submittedName>
</protein>
<name>A0A8J7TEB1_ATRSP</name>
<reference evidence="2" key="1">
    <citation type="journal article" date="2021" name="Cell">
        <title>Tracing the genetic footprints of vertebrate landing in non-teleost ray-finned fishes.</title>
        <authorList>
            <person name="Bi X."/>
            <person name="Wang K."/>
            <person name="Yang L."/>
            <person name="Pan H."/>
            <person name="Jiang H."/>
            <person name="Wei Q."/>
            <person name="Fang M."/>
            <person name="Yu H."/>
            <person name="Zhu C."/>
            <person name="Cai Y."/>
            <person name="He Y."/>
            <person name="Gan X."/>
            <person name="Zeng H."/>
            <person name="Yu D."/>
            <person name="Zhu Y."/>
            <person name="Jiang H."/>
            <person name="Qiu Q."/>
            <person name="Yang H."/>
            <person name="Zhang Y.E."/>
            <person name="Wang W."/>
            <person name="Zhu M."/>
            <person name="He S."/>
            <person name="Zhang G."/>
        </authorList>
    </citation>
    <scope>NUCLEOTIDE SEQUENCE</scope>
    <source>
        <strain evidence="2">Allg_001</strain>
    </source>
</reference>
<keyword evidence="3" id="KW-1185">Reference proteome</keyword>
<dbReference type="InterPro" id="IPR014756">
    <property type="entry name" value="Ig_E-set"/>
</dbReference>
<dbReference type="InterPro" id="IPR011022">
    <property type="entry name" value="Arrestin_C-like"/>
</dbReference>
<gene>
    <name evidence="2" type="primary">Arrdc3_1</name>
    <name evidence="2" type="ORF">GTO95_0010957</name>
</gene>
<dbReference type="PANTHER" id="PTHR47510:SF3">
    <property type="entry name" value="ENDO_EXONUCLEASE_PHOSPHATASE DOMAIN-CONTAINING PROTEIN"/>
    <property type="match status" value="1"/>
</dbReference>
<organism evidence="2 3">
    <name type="scientific">Atractosteus spatula</name>
    <name type="common">Alligator gar</name>
    <name type="synonym">Lepisosteus spatula</name>
    <dbReference type="NCBI Taxonomy" id="7917"/>
    <lineage>
        <taxon>Eukaryota</taxon>
        <taxon>Metazoa</taxon>
        <taxon>Chordata</taxon>
        <taxon>Craniata</taxon>
        <taxon>Vertebrata</taxon>
        <taxon>Euteleostomi</taxon>
        <taxon>Actinopterygii</taxon>
        <taxon>Neopterygii</taxon>
        <taxon>Holostei</taxon>
        <taxon>Semionotiformes</taxon>
        <taxon>Lepisosteidae</taxon>
        <taxon>Atractosteus</taxon>
    </lineage>
</organism>
<comment type="caution">
    <text evidence="2">The sequence shown here is derived from an EMBL/GenBank/DDBJ whole genome shotgun (WGS) entry which is preliminary data.</text>
</comment>
<dbReference type="InterPro" id="IPR014752">
    <property type="entry name" value="Arrestin-like_C"/>
</dbReference>
<dbReference type="AlphaFoldDB" id="A0A8J7TEB1"/>
<feature type="non-terminal residue" evidence="2">
    <location>
        <position position="324"/>
    </location>
</feature>
<dbReference type="SUPFAM" id="SSF81296">
    <property type="entry name" value="E set domains"/>
    <property type="match status" value="1"/>
</dbReference>
<dbReference type="Gene3D" id="2.60.40.640">
    <property type="match status" value="1"/>
</dbReference>
<dbReference type="Proteomes" id="UP000736164">
    <property type="component" value="Unassembled WGS sequence"/>
</dbReference>
<evidence type="ECO:0000259" key="1">
    <source>
        <dbReference type="SMART" id="SM01017"/>
    </source>
</evidence>
<dbReference type="GO" id="GO:0007399">
    <property type="term" value="P:nervous system development"/>
    <property type="evidence" value="ECO:0007669"/>
    <property type="project" value="UniProtKB-ARBA"/>
</dbReference>
<evidence type="ECO:0000313" key="3">
    <source>
        <dbReference type="Proteomes" id="UP000736164"/>
    </source>
</evidence>